<dbReference type="InterPro" id="IPR007205">
    <property type="entry name" value="Protein_HGH1_N"/>
</dbReference>
<evidence type="ECO:0000259" key="2">
    <source>
        <dbReference type="Pfam" id="PF04064"/>
    </source>
</evidence>
<reference evidence="3" key="3">
    <citation type="submission" date="2025-09" db="UniProtKB">
        <authorList>
            <consortium name="Ensembl"/>
        </authorList>
    </citation>
    <scope>IDENTIFICATION</scope>
</reference>
<evidence type="ECO:0000313" key="3">
    <source>
        <dbReference type="Ensembl" id="ENSCINP00000031695.1"/>
    </source>
</evidence>
<protein>
    <submittedName>
        <fullName evidence="3">Uncharacterized LOC100176935</fullName>
    </submittedName>
</protein>
<dbReference type="STRING" id="7719.ENSCINP00000031695"/>
<dbReference type="GeneTree" id="ENSGT00390000016546"/>
<gene>
    <name evidence="3" type="primary">LOC100176935</name>
</gene>
<reference evidence="4" key="1">
    <citation type="journal article" date="2002" name="Science">
        <title>The draft genome of Ciona intestinalis: insights into chordate and vertebrate origins.</title>
        <authorList>
            <person name="Dehal P."/>
            <person name="Satou Y."/>
            <person name="Campbell R.K."/>
            <person name="Chapman J."/>
            <person name="Degnan B."/>
            <person name="De Tomaso A."/>
            <person name="Davidson B."/>
            <person name="Di Gregorio A."/>
            <person name="Gelpke M."/>
            <person name="Goodstein D.M."/>
            <person name="Harafuji N."/>
            <person name="Hastings K.E."/>
            <person name="Ho I."/>
            <person name="Hotta K."/>
            <person name="Huang W."/>
            <person name="Kawashima T."/>
            <person name="Lemaire P."/>
            <person name="Martinez D."/>
            <person name="Meinertzhagen I.A."/>
            <person name="Necula S."/>
            <person name="Nonaka M."/>
            <person name="Putnam N."/>
            <person name="Rash S."/>
            <person name="Saiga H."/>
            <person name="Satake M."/>
            <person name="Terry A."/>
            <person name="Yamada L."/>
            <person name="Wang H.G."/>
            <person name="Awazu S."/>
            <person name="Azumi K."/>
            <person name="Boore J."/>
            <person name="Branno M."/>
            <person name="Chin-Bow S."/>
            <person name="DeSantis R."/>
            <person name="Doyle S."/>
            <person name="Francino P."/>
            <person name="Keys D.N."/>
            <person name="Haga S."/>
            <person name="Hayashi H."/>
            <person name="Hino K."/>
            <person name="Imai K.S."/>
            <person name="Inaba K."/>
            <person name="Kano S."/>
            <person name="Kobayashi K."/>
            <person name="Kobayashi M."/>
            <person name="Lee B.I."/>
            <person name="Makabe K.W."/>
            <person name="Manohar C."/>
            <person name="Matassi G."/>
            <person name="Medina M."/>
            <person name="Mochizuki Y."/>
            <person name="Mount S."/>
            <person name="Morishita T."/>
            <person name="Miura S."/>
            <person name="Nakayama A."/>
            <person name="Nishizaka S."/>
            <person name="Nomoto H."/>
            <person name="Ohta F."/>
            <person name="Oishi K."/>
            <person name="Rigoutsos I."/>
            <person name="Sano M."/>
            <person name="Sasaki A."/>
            <person name="Sasakura Y."/>
            <person name="Shoguchi E."/>
            <person name="Shin-i T."/>
            <person name="Spagnuolo A."/>
            <person name="Stainier D."/>
            <person name="Suzuki M.M."/>
            <person name="Tassy O."/>
            <person name="Takatori N."/>
            <person name="Tokuoka M."/>
            <person name="Yagi K."/>
            <person name="Yoshizaki F."/>
            <person name="Wada S."/>
            <person name="Zhang C."/>
            <person name="Hyatt P.D."/>
            <person name="Larimer F."/>
            <person name="Detter C."/>
            <person name="Doggett N."/>
            <person name="Glavina T."/>
            <person name="Hawkins T."/>
            <person name="Richardson P."/>
            <person name="Lucas S."/>
            <person name="Kohara Y."/>
            <person name="Levine M."/>
            <person name="Satoh N."/>
            <person name="Rokhsar D.S."/>
        </authorList>
    </citation>
    <scope>NUCLEOTIDE SEQUENCE [LARGE SCALE GENOMIC DNA]</scope>
</reference>
<dbReference type="InParanoid" id="H2XPW1"/>
<dbReference type="AlphaFoldDB" id="H2XPW1"/>
<dbReference type="Proteomes" id="UP000008144">
    <property type="component" value="Unassembled WGS sequence"/>
</dbReference>
<feature type="domain" description="Protein HGH1 C-terminal" evidence="2">
    <location>
        <begin position="47"/>
        <end position="104"/>
    </location>
</feature>
<organism evidence="3 4">
    <name type="scientific">Ciona intestinalis</name>
    <name type="common">Transparent sea squirt</name>
    <name type="synonym">Ascidia intestinalis</name>
    <dbReference type="NCBI Taxonomy" id="7719"/>
    <lineage>
        <taxon>Eukaryota</taxon>
        <taxon>Metazoa</taxon>
        <taxon>Chordata</taxon>
        <taxon>Tunicata</taxon>
        <taxon>Ascidiacea</taxon>
        <taxon>Phlebobranchia</taxon>
        <taxon>Cionidae</taxon>
        <taxon>Ciona</taxon>
    </lineage>
</organism>
<reference evidence="3" key="2">
    <citation type="submission" date="2025-08" db="UniProtKB">
        <authorList>
            <consortium name="Ensembl"/>
        </authorList>
    </citation>
    <scope>IDENTIFICATION</scope>
</reference>
<dbReference type="Ensembl" id="ENSCINT00000035347.1">
    <property type="protein sequence ID" value="ENSCINP00000031695.1"/>
    <property type="gene ID" value="ENSCING00000018703.1"/>
</dbReference>
<dbReference type="PANTHER" id="PTHR13387:SF9">
    <property type="entry name" value="PROTEIN HGH1 HOMOLOG"/>
    <property type="match status" value="1"/>
</dbReference>
<proteinExistence type="predicted"/>
<dbReference type="PANTHER" id="PTHR13387">
    <property type="entry name" value="PROTEIN HGH1 HOMOLOG"/>
    <property type="match status" value="1"/>
</dbReference>
<dbReference type="OMA" id="ELHAWEK"/>
<keyword evidence="4" id="KW-1185">Reference proteome</keyword>
<dbReference type="Pfam" id="PF04063">
    <property type="entry name" value="DUF383"/>
    <property type="match status" value="1"/>
</dbReference>
<feature type="domain" description="Protein HGH1 N-terminal" evidence="1">
    <location>
        <begin position="1"/>
        <end position="41"/>
    </location>
</feature>
<accession>H2XPW1</accession>
<sequence length="125" mass="14315">PHLLLPLAGAEEFDDEDNDRLPLDLQYLPSDKQREDDPDVRVILVEALTLLCATQSGRAYVKAKNTYVIMRELYRWETENDNTDVAETCEKLVQILISDEPEDGRENLLTCDIPEEHLKKLQSCG</sequence>
<evidence type="ECO:0000259" key="1">
    <source>
        <dbReference type="Pfam" id="PF04063"/>
    </source>
</evidence>
<dbReference type="InterPro" id="IPR007206">
    <property type="entry name" value="Protein_HGH1_C"/>
</dbReference>
<dbReference type="Pfam" id="PF04064">
    <property type="entry name" value="DUF384"/>
    <property type="match status" value="1"/>
</dbReference>
<evidence type="ECO:0000313" key="4">
    <source>
        <dbReference type="Proteomes" id="UP000008144"/>
    </source>
</evidence>
<dbReference type="HOGENOM" id="CLU_1997613_0_0_1"/>
<dbReference type="InterPro" id="IPR039717">
    <property type="entry name" value="Hgh1"/>
</dbReference>
<name>H2XPW1_CIOIN</name>